<keyword evidence="8" id="KW-1185">Reference proteome</keyword>
<accession>A0A1Y2FNA4</accession>
<dbReference type="GO" id="GO:0005507">
    <property type="term" value="F:copper ion binding"/>
    <property type="evidence" value="ECO:0007669"/>
    <property type="project" value="InterPro"/>
</dbReference>
<dbReference type="InterPro" id="IPR008972">
    <property type="entry name" value="Cupredoxin"/>
</dbReference>
<feature type="domain" description="Plastocyanin-like" evidence="6">
    <location>
        <begin position="123"/>
        <end position="220"/>
    </location>
</feature>
<dbReference type="Gene3D" id="2.60.40.420">
    <property type="entry name" value="Cupredoxins - blue copper proteins"/>
    <property type="match status" value="1"/>
</dbReference>
<dbReference type="OrthoDB" id="2121828at2759"/>
<dbReference type="InterPro" id="IPR045087">
    <property type="entry name" value="Cu-oxidase_fam"/>
</dbReference>
<dbReference type="GO" id="GO:0016491">
    <property type="term" value="F:oxidoreductase activity"/>
    <property type="evidence" value="ECO:0007669"/>
    <property type="project" value="UniProtKB-KW"/>
</dbReference>
<sequence>MPLFDKRRPPPLNIEMCNAFACDYEEAYSLKTISESPSTLPSTLPSLAQFQLSPIQSHRQKERWLYVTAAVTISLLLLLMLLEFRDSQEPTTLRPLSDYVLRHPRCDEVVRKWTWTIEELNGKLTVNGKFPGPLVEANVGDAIYITVRNRLDTATSLHFFGLNTSQTEDGMPFISQDPIFPGEEIAISIDAAEAGTFLWGSLTDVQRLDGLAGVLVVHPDCKQVAREFVLLVSDVYSKPASQLLDTYLAGPLERPISTGISVCGRDLAEVAPAAGMQRYRIVHAGSTTVSLITDTSELIEPGQVQIIPAARLRWSLDAPVHRPSVLLAKTQGKVDYTLTISVESRNGHARHTVNNISYVPANYALASKPVASPLGLGTPYSPDILTITHQGEVALRIINTLPTLQPLYFHGHQIREGGHIASIPAHASKVVHLVGTQKGLWAAQSMDEWSAASGLTFLIQTM</sequence>
<reference evidence="7 8" key="1">
    <citation type="submission" date="2016-07" db="EMBL/GenBank/DDBJ databases">
        <title>Pervasive Adenine N6-methylation of Active Genes in Fungi.</title>
        <authorList>
            <consortium name="DOE Joint Genome Institute"/>
            <person name="Mondo S.J."/>
            <person name="Dannebaum R.O."/>
            <person name="Kuo R.C."/>
            <person name="Labutti K."/>
            <person name="Haridas S."/>
            <person name="Kuo A."/>
            <person name="Salamov A."/>
            <person name="Ahrendt S.R."/>
            <person name="Lipzen A."/>
            <person name="Sullivan W."/>
            <person name="Andreopoulos W.B."/>
            <person name="Clum A."/>
            <person name="Lindquist E."/>
            <person name="Daum C."/>
            <person name="Ramamoorthy G.K."/>
            <person name="Gryganskyi A."/>
            <person name="Culley D."/>
            <person name="Magnuson J.K."/>
            <person name="James T.Y."/>
            <person name="O'Malley M.A."/>
            <person name="Stajich J.E."/>
            <person name="Spatafora J.W."/>
            <person name="Visel A."/>
            <person name="Grigoriev I.V."/>
        </authorList>
    </citation>
    <scope>NUCLEOTIDE SEQUENCE [LARGE SCALE GENOMIC DNA]</scope>
    <source>
        <strain evidence="7 8">12-1054</strain>
    </source>
</reference>
<keyword evidence="2" id="KW-0479">Metal-binding</keyword>
<keyword evidence="5" id="KW-0812">Transmembrane</keyword>
<dbReference type="PANTHER" id="PTHR11709:SF394">
    <property type="entry name" value="FI03373P-RELATED"/>
    <property type="match status" value="1"/>
</dbReference>
<evidence type="ECO:0000256" key="1">
    <source>
        <dbReference type="ARBA" id="ARBA00010609"/>
    </source>
</evidence>
<evidence type="ECO:0000259" key="6">
    <source>
        <dbReference type="Pfam" id="PF07732"/>
    </source>
</evidence>
<dbReference type="STRING" id="56484.A0A1Y2FNA4"/>
<dbReference type="Proteomes" id="UP000193685">
    <property type="component" value="Unassembled WGS sequence"/>
</dbReference>
<evidence type="ECO:0000256" key="3">
    <source>
        <dbReference type="ARBA" id="ARBA00023002"/>
    </source>
</evidence>
<evidence type="ECO:0000256" key="2">
    <source>
        <dbReference type="ARBA" id="ARBA00022723"/>
    </source>
</evidence>
<evidence type="ECO:0000256" key="5">
    <source>
        <dbReference type="SAM" id="Phobius"/>
    </source>
</evidence>
<gene>
    <name evidence="7" type="ORF">BCR37DRAFT_377105</name>
</gene>
<evidence type="ECO:0000313" key="7">
    <source>
        <dbReference type="EMBL" id="ORY85438.1"/>
    </source>
</evidence>
<dbReference type="EMBL" id="MCFI01000004">
    <property type="protein sequence ID" value="ORY85438.1"/>
    <property type="molecule type" value="Genomic_DNA"/>
</dbReference>
<proteinExistence type="inferred from homology"/>
<dbReference type="SUPFAM" id="SSF49503">
    <property type="entry name" value="Cupredoxins"/>
    <property type="match status" value="2"/>
</dbReference>
<dbReference type="PANTHER" id="PTHR11709">
    <property type="entry name" value="MULTI-COPPER OXIDASE"/>
    <property type="match status" value="1"/>
</dbReference>
<keyword evidence="5" id="KW-0472">Membrane</keyword>
<dbReference type="Pfam" id="PF07732">
    <property type="entry name" value="Cu-oxidase_3"/>
    <property type="match status" value="1"/>
</dbReference>
<dbReference type="InterPro" id="IPR011707">
    <property type="entry name" value="Cu-oxidase-like_N"/>
</dbReference>
<name>A0A1Y2FNA4_PROLT</name>
<evidence type="ECO:0000256" key="4">
    <source>
        <dbReference type="ARBA" id="ARBA00023008"/>
    </source>
</evidence>
<protein>
    <submittedName>
        <fullName evidence="7">Multicopper oxidase-domain-containing protein</fullName>
    </submittedName>
</protein>
<dbReference type="AlphaFoldDB" id="A0A1Y2FNA4"/>
<comment type="similarity">
    <text evidence="1">Belongs to the multicopper oxidase family.</text>
</comment>
<dbReference type="GeneID" id="63785330"/>
<feature type="transmembrane region" description="Helical" evidence="5">
    <location>
        <begin position="64"/>
        <end position="82"/>
    </location>
</feature>
<dbReference type="RefSeq" id="XP_040726920.1">
    <property type="nucleotide sequence ID" value="XM_040868731.1"/>
</dbReference>
<organism evidence="7 8">
    <name type="scientific">Protomyces lactucae-debilis</name>
    <dbReference type="NCBI Taxonomy" id="2754530"/>
    <lineage>
        <taxon>Eukaryota</taxon>
        <taxon>Fungi</taxon>
        <taxon>Dikarya</taxon>
        <taxon>Ascomycota</taxon>
        <taxon>Taphrinomycotina</taxon>
        <taxon>Taphrinomycetes</taxon>
        <taxon>Taphrinales</taxon>
        <taxon>Protomycetaceae</taxon>
        <taxon>Protomyces</taxon>
    </lineage>
</organism>
<keyword evidence="3" id="KW-0560">Oxidoreductase</keyword>
<keyword evidence="4" id="KW-0186">Copper</keyword>
<keyword evidence="5" id="KW-1133">Transmembrane helix</keyword>
<comment type="caution">
    <text evidence="7">The sequence shown here is derived from an EMBL/GenBank/DDBJ whole genome shotgun (WGS) entry which is preliminary data.</text>
</comment>
<evidence type="ECO:0000313" key="8">
    <source>
        <dbReference type="Proteomes" id="UP000193685"/>
    </source>
</evidence>